<dbReference type="PANTHER" id="PTHR30290:SF38">
    <property type="entry name" value="D,D-DIPEPTIDE-BINDING PERIPLASMIC PROTEIN DDPA-RELATED"/>
    <property type="match status" value="1"/>
</dbReference>
<name>I7LB64_9CORY</name>
<dbReference type="PROSITE" id="PS51257">
    <property type="entry name" value="PROKAR_LIPOPROTEIN"/>
    <property type="match status" value="1"/>
</dbReference>
<gene>
    <name evidence="4" type="ORF">BN46_0101</name>
    <name evidence="5" type="ORF">HMPREF9719_00468</name>
</gene>
<reference evidence="4 7" key="1">
    <citation type="journal article" date="2012" name="J. Bacteriol.">
        <title>Draft Genome Sequence of Turicella otitidis ATCC 51513, Isolated from Middle Ear Fluid from a Child with Otitis Media.</title>
        <authorList>
            <person name="Brinkrolf K."/>
            <person name="Schneider J."/>
            <person name="Knecht M."/>
            <person name="Ruckert C."/>
            <person name="Tauch A."/>
        </authorList>
    </citation>
    <scope>NUCLEOTIDE SEQUENCE [LARGE SCALE GENOMIC DNA]</scope>
    <source>
        <strain evidence="4 7">ATCC 51513</strain>
    </source>
</reference>
<evidence type="ECO:0000313" key="5">
    <source>
        <dbReference type="EMBL" id="EJZ82610.1"/>
    </source>
</evidence>
<dbReference type="HOGENOM" id="CLU_017028_7_3_11"/>
<dbReference type="Proteomes" id="UP000006078">
    <property type="component" value="Unassembled WGS sequence"/>
</dbReference>
<dbReference type="PATRIC" id="fig|883169.3.peg.441"/>
<feature type="chain" id="PRO_5007674514" evidence="2">
    <location>
        <begin position="31"/>
        <end position="514"/>
    </location>
</feature>
<dbReference type="GO" id="GO:1904680">
    <property type="term" value="F:peptide transmembrane transporter activity"/>
    <property type="evidence" value="ECO:0007669"/>
    <property type="project" value="TreeGrafter"/>
</dbReference>
<keyword evidence="1 2" id="KW-0732">Signal</keyword>
<dbReference type="STRING" id="29321.AAV33_08070"/>
<evidence type="ECO:0000256" key="1">
    <source>
        <dbReference type="ARBA" id="ARBA00022729"/>
    </source>
</evidence>
<dbReference type="EMBL" id="CAJZ01000011">
    <property type="protein sequence ID" value="CCI82854.1"/>
    <property type="molecule type" value="Genomic_DNA"/>
</dbReference>
<dbReference type="RefSeq" id="WP_004600358.1">
    <property type="nucleotide sequence ID" value="NZ_HF541865.1"/>
</dbReference>
<dbReference type="SUPFAM" id="SSF53850">
    <property type="entry name" value="Periplasmic binding protein-like II"/>
    <property type="match status" value="1"/>
</dbReference>
<evidence type="ECO:0000313" key="6">
    <source>
        <dbReference type="Proteomes" id="UP000006078"/>
    </source>
</evidence>
<dbReference type="PANTHER" id="PTHR30290">
    <property type="entry name" value="PERIPLASMIC BINDING COMPONENT OF ABC TRANSPORTER"/>
    <property type="match status" value="1"/>
</dbReference>
<protein>
    <submittedName>
        <fullName evidence="4">Heme-binding protein A</fullName>
    </submittedName>
</protein>
<evidence type="ECO:0000259" key="3">
    <source>
        <dbReference type="Pfam" id="PF00496"/>
    </source>
</evidence>
<dbReference type="Gene3D" id="3.10.105.10">
    <property type="entry name" value="Dipeptide-binding Protein, Domain 3"/>
    <property type="match status" value="1"/>
</dbReference>
<dbReference type="Gene3D" id="3.40.190.10">
    <property type="entry name" value="Periplasmic binding protein-like II"/>
    <property type="match status" value="1"/>
</dbReference>
<dbReference type="OrthoDB" id="9796817at2"/>
<dbReference type="InterPro" id="IPR039424">
    <property type="entry name" value="SBP_5"/>
</dbReference>
<evidence type="ECO:0000256" key="2">
    <source>
        <dbReference type="SAM" id="SignalP"/>
    </source>
</evidence>
<dbReference type="Proteomes" id="UP000011016">
    <property type="component" value="Unassembled WGS sequence"/>
</dbReference>
<keyword evidence="6" id="KW-1185">Reference proteome</keyword>
<dbReference type="Pfam" id="PF00496">
    <property type="entry name" value="SBP_bac_5"/>
    <property type="match status" value="1"/>
</dbReference>
<dbReference type="InterPro" id="IPR000914">
    <property type="entry name" value="SBP_5_dom"/>
</dbReference>
<proteinExistence type="predicted"/>
<feature type="signal peptide" evidence="2">
    <location>
        <begin position="1"/>
        <end position="30"/>
    </location>
</feature>
<reference evidence="5 6" key="2">
    <citation type="submission" date="2012-08" db="EMBL/GenBank/DDBJ databases">
        <title>The Genome Sequence of Turicella otitidis ATCC 51513.</title>
        <authorList>
            <consortium name="The Broad Institute Genome Sequencing Platform"/>
            <person name="Earl A."/>
            <person name="Ward D."/>
            <person name="Feldgarden M."/>
            <person name="Gevers D."/>
            <person name="Huys G."/>
            <person name="Walker B."/>
            <person name="Young S.K."/>
            <person name="Zeng Q."/>
            <person name="Gargeya S."/>
            <person name="Fitzgerald M."/>
            <person name="Haas B."/>
            <person name="Abouelleil A."/>
            <person name="Alvarado L."/>
            <person name="Arachchi H.M."/>
            <person name="Berlin A.M."/>
            <person name="Chapman S.B."/>
            <person name="Goldberg J."/>
            <person name="Griggs A."/>
            <person name="Gujja S."/>
            <person name="Hansen M."/>
            <person name="Howarth C."/>
            <person name="Imamovic A."/>
            <person name="Larimer J."/>
            <person name="McCowen C."/>
            <person name="Montmayeur A."/>
            <person name="Murphy C."/>
            <person name="Neiman D."/>
            <person name="Pearson M."/>
            <person name="Priest M."/>
            <person name="Roberts A."/>
            <person name="Saif S."/>
            <person name="Shea T."/>
            <person name="Sisk P."/>
            <person name="Sykes S."/>
            <person name="Wortman J."/>
            <person name="Nusbaum C."/>
            <person name="Birren B."/>
        </authorList>
    </citation>
    <scope>NUCLEOTIDE SEQUENCE [LARGE SCALE GENOMIC DNA]</scope>
    <source>
        <strain evidence="5 6">ATCC 51513</strain>
    </source>
</reference>
<dbReference type="eggNOG" id="COG0747">
    <property type="taxonomic scope" value="Bacteria"/>
</dbReference>
<organism evidence="4 7">
    <name type="scientific">Corynebacterium otitidis ATCC 51513</name>
    <dbReference type="NCBI Taxonomy" id="883169"/>
    <lineage>
        <taxon>Bacteria</taxon>
        <taxon>Bacillati</taxon>
        <taxon>Actinomycetota</taxon>
        <taxon>Actinomycetes</taxon>
        <taxon>Mycobacteriales</taxon>
        <taxon>Corynebacteriaceae</taxon>
        <taxon>Corynebacterium</taxon>
    </lineage>
</organism>
<sequence length="514" mass="54524">MTFFRPAAGAAAAVLACAAALAGCSAGSTAAPVATGSERGVTVALTTGPASLDFTTTTGTAVSDAMIGTVYETLVSVDPDGEIEPLLATDWEVSPDGLTYTFNLREGVEFSTGEPFDAHSAKFSLDRVSSPAWTNGLKARLDPVDEVVAVDDHTLELRLDRPSNGLLRDLAGVVGAMMTPGGVDELATDPVGTGPYEAGRFLPGQSLELRARGDYWGDQPANEAVVLRYFPEATSAVNALAAGDVDAVWRLPAPSLLEGLPRDGGWQVDVGTSEGEFLLGMNNKKAPFDDLAVRRAVLTAVDHEAIRETVYEGLGVLTGGTPVPPTDPWFDPTPRYPFDPARARAILSEAGYATDGSDPRLKVTMTVPARPYTMNASELLYSQLTDVGFDLDLELVEFPLWIDDVIGRHDFEMTLVAHEEPRDIPQLFGDPDYYLGVDSPAIRGQLARAQAAPPQDAADEMARAVDIIMAEARADTMLNVPTIVASRPGLRGVEPTDIAEGLPLASLSLEEGKQ</sequence>
<feature type="domain" description="Solute-binding protein family 5" evidence="3">
    <location>
        <begin position="82"/>
        <end position="416"/>
    </location>
</feature>
<dbReference type="AlphaFoldDB" id="I7LB64"/>
<dbReference type="CDD" id="cd08494">
    <property type="entry name" value="PBP2_NikA_DppA_OppA_like_6"/>
    <property type="match status" value="1"/>
</dbReference>
<dbReference type="EMBL" id="AHAE01000026">
    <property type="protein sequence ID" value="EJZ82610.1"/>
    <property type="molecule type" value="Genomic_DNA"/>
</dbReference>
<dbReference type="GO" id="GO:0015833">
    <property type="term" value="P:peptide transport"/>
    <property type="evidence" value="ECO:0007669"/>
    <property type="project" value="TreeGrafter"/>
</dbReference>
<evidence type="ECO:0000313" key="4">
    <source>
        <dbReference type="EMBL" id="CCI82854.1"/>
    </source>
</evidence>
<comment type="caution">
    <text evidence="4">The sequence shown here is derived from an EMBL/GenBank/DDBJ whole genome shotgun (WGS) entry which is preliminary data.</text>
</comment>
<evidence type="ECO:0000313" key="7">
    <source>
        <dbReference type="Proteomes" id="UP000011016"/>
    </source>
</evidence>
<accession>I7LB64</accession>